<dbReference type="PANTHER" id="PTHR30269:SF0">
    <property type="entry name" value="MEMBRANE TRANSPORTER PROTEIN YFCA-RELATED"/>
    <property type="match status" value="1"/>
</dbReference>
<dbReference type="Pfam" id="PF01925">
    <property type="entry name" value="TauE"/>
    <property type="match status" value="1"/>
</dbReference>
<dbReference type="InterPro" id="IPR002781">
    <property type="entry name" value="TM_pro_TauE-like"/>
</dbReference>
<feature type="transmembrane region" description="Helical" evidence="8">
    <location>
        <begin position="80"/>
        <end position="100"/>
    </location>
</feature>
<feature type="transmembrane region" description="Helical" evidence="8">
    <location>
        <begin position="106"/>
        <end position="124"/>
    </location>
</feature>
<feature type="transmembrane region" description="Helical" evidence="8">
    <location>
        <begin position="242"/>
        <end position="260"/>
    </location>
</feature>
<keyword evidence="3" id="KW-0813">Transport</keyword>
<dbReference type="PATRIC" id="fig|927668.3.peg.1901"/>
<gene>
    <name evidence="9" type="ORF">Pse7429DRAFT_1454</name>
</gene>
<evidence type="ECO:0000313" key="9">
    <source>
        <dbReference type="EMBL" id="ELS33190.1"/>
    </source>
</evidence>
<dbReference type="InterPro" id="IPR052017">
    <property type="entry name" value="TSUP"/>
</dbReference>
<feature type="transmembrane region" description="Helical" evidence="8">
    <location>
        <begin position="192"/>
        <end position="212"/>
    </location>
</feature>
<evidence type="ECO:0000256" key="8">
    <source>
        <dbReference type="RuleBase" id="RU363041"/>
    </source>
</evidence>
<keyword evidence="7 8" id="KW-0472">Membrane</keyword>
<evidence type="ECO:0000256" key="6">
    <source>
        <dbReference type="ARBA" id="ARBA00022989"/>
    </source>
</evidence>
<protein>
    <recommendedName>
        <fullName evidence="8">Probable membrane transporter protein</fullName>
    </recommendedName>
</protein>
<feature type="transmembrane region" description="Helical" evidence="8">
    <location>
        <begin position="218"/>
        <end position="235"/>
    </location>
</feature>
<dbReference type="GO" id="GO:0005886">
    <property type="term" value="C:plasma membrane"/>
    <property type="evidence" value="ECO:0007669"/>
    <property type="project" value="UniProtKB-SubCell"/>
</dbReference>
<comment type="subcellular location">
    <subcellularLocation>
        <location evidence="1 8">Cell membrane</location>
        <topology evidence="1 8">Multi-pass membrane protein</topology>
    </subcellularLocation>
</comment>
<reference evidence="9 10" key="1">
    <citation type="journal article" date="2013" name="Proc. Natl. Acad. Sci. U.S.A.">
        <title>Improving the coverage of the cyanobacterial phylum using diversity-driven genome sequencing.</title>
        <authorList>
            <person name="Shih P.M."/>
            <person name="Wu D."/>
            <person name="Latifi A."/>
            <person name="Axen S.D."/>
            <person name="Fewer D.P."/>
            <person name="Talla E."/>
            <person name="Calteau A."/>
            <person name="Cai F."/>
            <person name="Tandeau de Marsac N."/>
            <person name="Rippka R."/>
            <person name="Herdman M."/>
            <person name="Sivonen K."/>
            <person name="Coursin T."/>
            <person name="Laurent T."/>
            <person name="Goodwin L."/>
            <person name="Nolan M."/>
            <person name="Davenport K.W."/>
            <person name="Han C.S."/>
            <person name="Rubin E.M."/>
            <person name="Eisen J.A."/>
            <person name="Woyke T."/>
            <person name="Gugger M."/>
            <person name="Kerfeld C.A."/>
        </authorList>
    </citation>
    <scope>NUCLEOTIDE SEQUENCE [LARGE SCALE GENOMIC DNA]</scope>
    <source>
        <strain evidence="9 10">PCC 7429</strain>
    </source>
</reference>
<keyword evidence="10" id="KW-1185">Reference proteome</keyword>
<comment type="similarity">
    <text evidence="2 8">Belongs to the 4-toluene sulfonate uptake permease (TSUP) (TC 2.A.102) family.</text>
</comment>
<evidence type="ECO:0000313" key="10">
    <source>
        <dbReference type="Proteomes" id="UP000011201"/>
    </source>
</evidence>
<comment type="caution">
    <text evidence="9">The sequence shown here is derived from an EMBL/GenBank/DDBJ whole genome shotgun (WGS) entry which is preliminary data.</text>
</comment>
<dbReference type="AlphaFoldDB" id="L8N399"/>
<keyword evidence="5 8" id="KW-0812">Transmembrane</keyword>
<evidence type="ECO:0000256" key="7">
    <source>
        <dbReference type="ARBA" id="ARBA00023136"/>
    </source>
</evidence>
<evidence type="ECO:0000256" key="4">
    <source>
        <dbReference type="ARBA" id="ARBA00022475"/>
    </source>
</evidence>
<evidence type="ECO:0000256" key="5">
    <source>
        <dbReference type="ARBA" id="ARBA00022692"/>
    </source>
</evidence>
<dbReference type="EMBL" id="ALWB01000054">
    <property type="protein sequence ID" value="ELS33190.1"/>
    <property type="molecule type" value="Genomic_DNA"/>
</dbReference>
<feature type="transmembrane region" description="Helical" evidence="8">
    <location>
        <begin position="7"/>
        <end position="30"/>
    </location>
</feature>
<evidence type="ECO:0000256" key="2">
    <source>
        <dbReference type="ARBA" id="ARBA00009142"/>
    </source>
</evidence>
<keyword evidence="4 8" id="KW-1003">Cell membrane</keyword>
<keyword evidence="6 8" id="KW-1133">Transmembrane helix</keyword>
<name>L8N399_9CYAN</name>
<organism evidence="9 10">
    <name type="scientific">Pseudanabaena biceps PCC 7429</name>
    <dbReference type="NCBI Taxonomy" id="927668"/>
    <lineage>
        <taxon>Bacteria</taxon>
        <taxon>Bacillati</taxon>
        <taxon>Cyanobacteriota</taxon>
        <taxon>Cyanophyceae</taxon>
        <taxon>Pseudanabaenales</taxon>
        <taxon>Pseudanabaenaceae</taxon>
        <taxon>Pseudanabaena</taxon>
    </lineage>
</organism>
<evidence type="ECO:0000256" key="1">
    <source>
        <dbReference type="ARBA" id="ARBA00004651"/>
    </source>
</evidence>
<evidence type="ECO:0000256" key="3">
    <source>
        <dbReference type="ARBA" id="ARBA00022448"/>
    </source>
</evidence>
<feature type="transmembrane region" description="Helical" evidence="8">
    <location>
        <begin position="36"/>
        <end position="60"/>
    </location>
</feature>
<proteinExistence type="inferred from homology"/>
<sequence>MLLQGVYFVVVQYLLIFVAAMLAGGLNGIAGGGSFILFPVLMFVGISPIPANATNSIALLPGTLASAGAYRHEFAKDKRALIQICVLGAIGGLAGAILLLKTPPIVFLRILPYLLLTATLAFAFSKKLTVWVEKQQSKFAQLQSLRTVLIAILQLVVAVYGGFFGGGMGILFLASFALMGMTNINRMNAYKTLLTSCINAITVIPFVFAGVILWQQGAIAAIGASIGGYISAYYAQKIAPIIVRRFVIGVGAAMTLYFFVKSWLP</sequence>
<accession>L8N399</accession>
<dbReference type="Proteomes" id="UP000011201">
    <property type="component" value="Unassembled WGS sequence"/>
</dbReference>
<dbReference type="PANTHER" id="PTHR30269">
    <property type="entry name" value="TRANSMEMBRANE PROTEIN YFCA"/>
    <property type="match status" value="1"/>
</dbReference>